<evidence type="ECO:0000256" key="2">
    <source>
        <dbReference type="ARBA" id="ARBA00022692"/>
    </source>
</evidence>
<name>A0A314U844_PRUYE</name>
<keyword evidence="4 6" id="KW-0472">Membrane</keyword>
<dbReference type="PANTHER" id="PTHR45651">
    <property type="entry name" value="CYCLIC NUCLEOTIDE-GATED ION CHANNEL 15-RELATED-RELATED"/>
    <property type="match status" value="1"/>
</dbReference>
<evidence type="ECO:0000256" key="5">
    <source>
        <dbReference type="ARBA" id="ARBA00023303"/>
    </source>
</evidence>
<organism evidence="8 9">
    <name type="scientific">Prunus yedoensis var. nudiflora</name>
    <dbReference type="NCBI Taxonomy" id="2094558"/>
    <lineage>
        <taxon>Eukaryota</taxon>
        <taxon>Viridiplantae</taxon>
        <taxon>Streptophyta</taxon>
        <taxon>Embryophyta</taxon>
        <taxon>Tracheophyta</taxon>
        <taxon>Spermatophyta</taxon>
        <taxon>Magnoliopsida</taxon>
        <taxon>eudicotyledons</taxon>
        <taxon>Gunneridae</taxon>
        <taxon>Pentapetalae</taxon>
        <taxon>rosids</taxon>
        <taxon>fabids</taxon>
        <taxon>Rosales</taxon>
        <taxon>Rosaceae</taxon>
        <taxon>Amygdaloideae</taxon>
        <taxon>Amygdaleae</taxon>
        <taxon>Prunus</taxon>
    </lineage>
</organism>
<keyword evidence="5" id="KW-0407">Ion channel</keyword>
<comment type="caution">
    <text evidence="8">The sequence shown here is derived from an EMBL/GenBank/DDBJ whole genome shotgun (WGS) entry which is preliminary data.</text>
</comment>
<keyword evidence="9" id="KW-1185">Reference proteome</keyword>
<dbReference type="Pfam" id="PF00520">
    <property type="entry name" value="Ion_trans"/>
    <property type="match status" value="1"/>
</dbReference>
<comment type="subcellular location">
    <subcellularLocation>
        <location evidence="1">Membrane</location>
        <topology evidence="1">Multi-pass membrane protein</topology>
    </subcellularLocation>
</comment>
<dbReference type="AlphaFoldDB" id="A0A314U844"/>
<dbReference type="PANTHER" id="PTHR45651:SF39">
    <property type="entry name" value="CYCLIC NUCLEOTIDE-GATED ION CHANNEL 18"/>
    <property type="match status" value="1"/>
</dbReference>
<evidence type="ECO:0000256" key="3">
    <source>
        <dbReference type="ARBA" id="ARBA00022989"/>
    </source>
</evidence>
<feature type="transmembrane region" description="Helical" evidence="6">
    <location>
        <begin position="93"/>
        <end position="114"/>
    </location>
</feature>
<sequence length="200" mass="22527">MNRIIATPASKFRPLHPNSNPNNADSSGVAIPVEEHPLQILWNHQVLDPDSDIVAHWNHVFLVICIFALFIDPLYFYLPNVDGPACLSSNNELAVIVTCFRTLTDLFYLLHMIIKFRTAYVNPSSRVFGRGELVMDPRQIAIRYLKSDFVVDLAATIPVPQIVIWLVIPATRNSRADHANSTLALFVLTHMFLESSSSFL</sequence>
<evidence type="ECO:0000256" key="4">
    <source>
        <dbReference type="ARBA" id="ARBA00023136"/>
    </source>
</evidence>
<dbReference type="EMBL" id="PJQY01003993">
    <property type="protein sequence ID" value="PQM32916.1"/>
    <property type="molecule type" value="Genomic_DNA"/>
</dbReference>
<evidence type="ECO:0000259" key="7">
    <source>
        <dbReference type="Pfam" id="PF00520"/>
    </source>
</evidence>
<keyword evidence="5" id="KW-0406">Ion transport</keyword>
<gene>
    <name evidence="8" type="ORF">Pyn_00807</name>
</gene>
<dbReference type="InterPro" id="IPR005821">
    <property type="entry name" value="Ion_trans_dom"/>
</dbReference>
<dbReference type="GO" id="GO:0005216">
    <property type="term" value="F:monoatomic ion channel activity"/>
    <property type="evidence" value="ECO:0007669"/>
    <property type="project" value="InterPro"/>
</dbReference>
<evidence type="ECO:0000256" key="6">
    <source>
        <dbReference type="SAM" id="Phobius"/>
    </source>
</evidence>
<keyword evidence="2 6" id="KW-0812">Transmembrane</keyword>
<keyword evidence="3 6" id="KW-1133">Transmembrane helix</keyword>
<dbReference type="STRING" id="2094558.A0A314U844"/>
<proteinExistence type="predicted"/>
<feature type="transmembrane region" description="Helical" evidence="6">
    <location>
        <begin position="60"/>
        <end position="78"/>
    </location>
</feature>
<reference evidence="8 9" key="1">
    <citation type="submission" date="2018-02" db="EMBL/GenBank/DDBJ databases">
        <title>Draft genome of wild Prunus yedoensis var. nudiflora.</title>
        <authorList>
            <person name="Baek S."/>
            <person name="Kim J.-H."/>
            <person name="Choi K."/>
            <person name="Kim G.-B."/>
            <person name="Cho A."/>
            <person name="Jang H."/>
            <person name="Shin C.-H."/>
            <person name="Yu H.-J."/>
            <person name="Mun J.-H."/>
        </authorList>
    </citation>
    <scope>NUCLEOTIDE SEQUENCE [LARGE SCALE GENOMIC DNA]</scope>
    <source>
        <strain evidence="9">cv. Jeju island</strain>
        <tissue evidence="8">Leaf</tissue>
    </source>
</reference>
<feature type="domain" description="Ion transport" evidence="7">
    <location>
        <begin position="57"/>
        <end position="187"/>
    </location>
</feature>
<dbReference type="GO" id="GO:0016020">
    <property type="term" value="C:membrane"/>
    <property type="evidence" value="ECO:0007669"/>
    <property type="project" value="UniProtKB-SubCell"/>
</dbReference>
<protein>
    <submittedName>
        <fullName evidence="8">Putative cyclic nucleotide-gated ion channel 18</fullName>
    </submittedName>
</protein>
<dbReference type="SUPFAM" id="SSF81324">
    <property type="entry name" value="Voltage-gated potassium channels"/>
    <property type="match status" value="1"/>
</dbReference>
<accession>A0A314U844</accession>
<evidence type="ECO:0000256" key="1">
    <source>
        <dbReference type="ARBA" id="ARBA00004141"/>
    </source>
</evidence>
<evidence type="ECO:0000313" key="8">
    <source>
        <dbReference type="EMBL" id="PQM32916.1"/>
    </source>
</evidence>
<evidence type="ECO:0000313" key="9">
    <source>
        <dbReference type="Proteomes" id="UP000250321"/>
    </source>
</evidence>
<dbReference type="Proteomes" id="UP000250321">
    <property type="component" value="Unassembled WGS sequence"/>
</dbReference>
<keyword evidence="5" id="KW-0813">Transport</keyword>
<dbReference type="OrthoDB" id="421226at2759"/>